<evidence type="ECO:0000256" key="1">
    <source>
        <dbReference type="SAM" id="MobiDB-lite"/>
    </source>
</evidence>
<feature type="region of interest" description="Disordered" evidence="1">
    <location>
        <begin position="31"/>
        <end position="50"/>
    </location>
</feature>
<dbReference type="Proteomes" id="UP000190831">
    <property type="component" value="Chromosome E"/>
</dbReference>
<feature type="compositionally biased region" description="Basic and acidic residues" evidence="1">
    <location>
        <begin position="36"/>
        <end position="47"/>
    </location>
</feature>
<evidence type="ECO:0000313" key="3">
    <source>
        <dbReference type="Proteomes" id="UP000190831"/>
    </source>
</evidence>
<dbReference type="AlphaFoldDB" id="A0A1G4MCI0"/>
<keyword evidence="3" id="KW-1185">Reference proteome</keyword>
<accession>A0A1G4MCI0</accession>
<evidence type="ECO:0000313" key="2">
    <source>
        <dbReference type="EMBL" id="SCW01561.1"/>
    </source>
</evidence>
<reference evidence="3" key="1">
    <citation type="submission" date="2016-03" db="EMBL/GenBank/DDBJ databases">
        <authorList>
            <person name="Devillers H."/>
        </authorList>
    </citation>
    <scope>NUCLEOTIDE SEQUENCE [LARGE SCALE GENOMIC DNA]</scope>
</reference>
<dbReference type="OrthoDB" id="10327850at2759"/>
<organism evidence="2 3">
    <name type="scientific">Lachancea fermentati</name>
    <name type="common">Zygosaccharomyces fermentati</name>
    <dbReference type="NCBI Taxonomy" id="4955"/>
    <lineage>
        <taxon>Eukaryota</taxon>
        <taxon>Fungi</taxon>
        <taxon>Dikarya</taxon>
        <taxon>Ascomycota</taxon>
        <taxon>Saccharomycotina</taxon>
        <taxon>Saccharomycetes</taxon>
        <taxon>Saccharomycetales</taxon>
        <taxon>Saccharomycetaceae</taxon>
        <taxon>Lachancea</taxon>
    </lineage>
</organism>
<protein>
    <submittedName>
        <fullName evidence="2">LAFE_0E02388g1_1</fullName>
    </submittedName>
</protein>
<sequence>MASTVNSSLQGDVHEYLFGIQFRQRFRSWLGSPSSSDERHESHKHAADVSYDTEELDTLLRLNGVGHRPCGRRPWSPMATQKCDVQDTSRQRIKMLRGRTRRRFSHLYHKLKISWQGVGSGVEAGVRGIVEVAPEPEDNNPVFFAEHWDSPSPMGTWCASKSSVPSKSPPASDISFISTSLDNNVAAVPSHSATFVDDTYIGTTAYCPIQRPAHSTNVLQVLEALCAFHAAPDIVHRQLLESSGNPRGYSAARTHIVSGLSLRLPCDPLARPSTRHLRCSARSLPENSL</sequence>
<name>A0A1G4MCI0_LACFM</name>
<dbReference type="EMBL" id="LT598488">
    <property type="protein sequence ID" value="SCW01561.1"/>
    <property type="molecule type" value="Genomic_DNA"/>
</dbReference>
<gene>
    <name evidence="2" type="ORF">LAFE_0E02388G</name>
</gene>
<proteinExistence type="predicted"/>